<dbReference type="EMBL" id="HBUE01260940">
    <property type="protein sequence ID" value="CAG6558964.1"/>
    <property type="molecule type" value="Transcribed_RNA"/>
</dbReference>
<proteinExistence type="predicted"/>
<accession>A0A8D8D8E7</accession>
<reference evidence="1" key="1">
    <citation type="submission" date="2021-05" db="EMBL/GenBank/DDBJ databases">
        <authorList>
            <person name="Alioto T."/>
            <person name="Alioto T."/>
            <person name="Gomez Garrido J."/>
        </authorList>
    </citation>
    <scope>NUCLEOTIDE SEQUENCE</scope>
</reference>
<sequence length="416" mass="44553">MMITSLLKLKRNLHCHHRLTRTTQPRTCAVGTTKFDVEKPTCSSVIYNDAMANQTVPMAKMKIRLVVRKMSEIVPTTSSAAIRKDAFRNQSSATAIKTAMMARTRSTVRLRLRRHEIAYTMSSPALTEAVFPLNRSVMAYLIVSMAKMRKTVQILATLMNLPVIMETVRTSTMSVMVFGTAEMVLMNEIALQDAVMTTSLHVMMDPAHTKAINATAVTIVLTAAMNIIAVSDALSMSSPATMAAASTLIGNVTSIRIATMEVTSETVIITIPQQSAAHNTSVLMVPVLNIPSAVMVAETAGMVRMNTIVHVGRTSSRVTMANAYQNILFVTGNQTVGISLTRGTVPAQGRNSDVTLVSAFRSPGGVTFGSIVPTVPTNTVANHNVEIMSLPAAMAVALTRDKSAIGGTIVPIAAMS</sequence>
<dbReference type="AlphaFoldDB" id="A0A8D8D8E7"/>
<evidence type="ECO:0000313" key="1">
    <source>
        <dbReference type="EMBL" id="CAG6507617.1"/>
    </source>
</evidence>
<dbReference type="EMBL" id="HBUE01155842">
    <property type="protein sequence ID" value="CAG6507617.1"/>
    <property type="molecule type" value="Transcribed_RNA"/>
</dbReference>
<dbReference type="EMBL" id="HBUE01260934">
    <property type="protein sequence ID" value="CAG6558947.1"/>
    <property type="molecule type" value="Transcribed_RNA"/>
</dbReference>
<organism evidence="1">
    <name type="scientific">Culex pipiens</name>
    <name type="common">House mosquito</name>
    <dbReference type="NCBI Taxonomy" id="7175"/>
    <lineage>
        <taxon>Eukaryota</taxon>
        <taxon>Metazoa</taxon>
        <taxon>Ecdysozoa</taxon>
        <taxon>Arthropoda</taxon>
        <taxon>Hexapoda</taxon>
        <taxon>Insecta</taxon>
        <taxon>Pterygota</taxon>
        <taxon>Neoptera</taxon>
        <taxon>Endopterygota</taxon>
        <taxon>Diptera</taxon>
        <taxon>Nematocera</taxon>
        <taxon>Culicoidea</taxon>
        <taxon>Culicidae</taxon>
        <taxon>Culicinae</taxon>
        <taxon>Culicini</taxon>
        <taxon>Culex</taxon>
        <taxon>Culex</taxon>
    </lineage>
</organism>
<dbReference type="EMBL" id="HBUE01155836">
    <property type="protein sequence ID" value="CAG6507600.1"/>
    <property type="molecule type" value="Transcribed_RNA"/>
</dbReference>
<protein>
    <submittedName>
        <fullName evidence="1">(northern house mosquito) hypothetical protein</fullName>
    </submittedName>
</protein>
<name>A0A8D8D8E7_CULPI</name>